<organism evidence="1 2">
    <name type="scientific">Oceaniferula flava</name>
    <dbReference type="NCBI Taxonomy" id="2800421"/>
    <lineage>
        <taxon>Bacteria</taxon>
        <taxon>Pseudomonadati</taxon>
        <taxon>Verrucomicrobiota</taxon>
        <taxon>Verrucomicrobiia</taxon>
        <taxon>Verrucomicrobiales</taxon>
        <taxon>Verrucomicrobiaceae</taxon>
        <taxon>Oceaniferula</taxon>
    </lineage>
</organism>
<evidence type="ECO:0000313" key="1">
    <source>
        <dbReference type="EMBL" id="MBK1854380.1"/>
    </source>
</evidence>
<proteinExistence type="predicted"/>
<reference evidence="1" key="1">
    <citation type="submission" date="2021-01" db="EMBL/GenBank/DDBJ databases">
        <title>Modified the classification status of verrucomicrobia.</title>
        <authorList>
            <person name="Feng X."/>
        </authorList>
    </citation>
    <scope>NUCLEOTIDE SEQUENCE</scope>
    <source>
        <strain evidence="1">5K15</strain>
    </source>
</reference>
<dbReference type="Pfam" id="PF02082">
    <property type="entry name" value="Rrf2"/>
    <property type="match status" value="1"/>
</dbReference>
<dbReference type="PANTHER" id="PTHR33221:SF15">
    <property type="entry name" value="HTH-TYPE TRANSCRIPTIONAL REGULATOR YWGB-RELATED"/>
    <property type="match status" value="1"/>
</dbReference>
<dbReference type="InterPro" id="IPR036390">
    <property type="entry name" value="WH_DNA-bd_sf"/>
</dbReference>
<evidence type="ECO:0000313" key="2">
    <source>
        <dbReference type="Proteomes" id="UP000634206"/>
    </source>
</evidence>
<dbReference type="InterPro" id="IPR036388">
    <property type="entry name" value="WH-like_DNA-bd_sf"/>
</dbReference>
<accession>A0AAE2SD73</accession>
<name>A0AAE2SD73_9BACT</name>
<dbReference type="GO" id="GO:0005829">
    <property type="term" value="C:cytosol"/>
    <property type="evidence" value="ECO:0007669"/>
    <property type="project" value="TreeGrafter"/>
</dbReference>
<dbReference type="PANTHER" id="PTHR33221">
    <property type="entry name" value="WINGED HELIX-TURN-HELIX TRANSCRIPTIONAL REGULATOR, RRF2 FAMILY"/>
    <property type="match status" value="1"/>
</dbReference>
<keyword evidence="2" id="KW-1185">Reference proteome</keyword>
<sequence length="149" mass="16247">MIQIGKTAQNAISVMSYLTECQRDELGPVNSQQAADARGISKALAAKILTTLSQAGYIKGSTGPGGGYVLAQEPSSISLANVVMCFEVQNKEMMCPFGEGWCGTYKKCPLHDEIFRLKDEVQEFLNENDFGGFSEPGVTSKRTEENRLK</sequence>
<dbReference type="PROSITE" id="PS51197">
    <property type="entry name" value="HTH_RRF2_2"/>
    <property type="match status" value="1"/>
</dbReference>
<dbReference type="RefSeq" id="WP_309488987.1">
    <property type="nucleotide sequence ID" value="NZ_JAENIG010000003.1"/>
</dbReference>
<dbReference type="GO" id="GO:0003700">
    <property type="term" value="F:DNA-binding transcription factor activity"/>
    <property type="evidence" value="ECO:0007669"/>
    <property type="project" value="TreeGrafter"/>
</dbReference>
<dbReference type="SUPFAM" id="SSF46785">
    <property type="entry name" value="Winged helix' DNA-binding domain"/>
    <property type="match status" value="1"/>
</dbReference>
<comment type="caution">
    <text evidence="1">The sequence shown here is derived from an EMBL/GenBank/DDBJ whole genome shotgun (WGS) entry which is preliminary data.</text>
</comment>
<dbReference type="NCBIfam" id="TIGR00738">
    <property type="entry name" value="rrf2_super"/>
    <property type="match status" value="1"/>
</dbReference>
<dbReference type="Gene3D" id="1.10.10.10">
    <property type="entry name" value="Winged helix-like DNA-binding domain superfamily/Winged helix DNA-binding domain"/>
    <property type="match status" value="1"/>
</dbReference>
<dbReference type="InterPro" id="IPR000944">
    <property type="entry name" value="Tscrpt_reg_Rrf2"/>
</dbReference>
<dbReference type="Proteomes" id="UP000634206">
    <property type="component" value="Unassembled WGS sequence"/>
</dbReference>
<protein>
    <submittedName>
        <fullName evidence="1">Rrf2 family transcriptional regulator</fullName>
    </submittedName>
</protein>
<gene>
    <name evidence="1" type="ORF">JIN83_05390</name>
</gene>
<dbReference type="AlphaFoldDB" id="A0AAE2SD73"/>
<dbReference type="EMBL" id="JAENIG010000003">
    <property type="protein sequence ID" value="MBK1854380.1"/>
    <property type="molecule type" value="Genomic_DNA"/>
</dbReference>